<dbReference type="Gene3D" id="3.30.70.20">
    <property type="match status" value="1"/>
</dbReference>
<evidence type="ECO:0000256" key="4">
    <source>
        <dbReference type="ARBA" id="ARBA00022723"/>
    </source>
</evidence>
<dbReference type="PANTHER" id="PTHR43498:SF1">
    <property type="entry name" value="COB--COM HETERODISULFIDE REDUCTASE IRON-SULFUR SUBUNIT A"/>
    <property type="match status" value="1"/>
</dbReference>
<dbReference type="GO" id="GO:0046872">
    <property type="term" value="F:metal ion binding"/>
    <property type="evidence" value="ECO:0007669"/>
    <property type="project" value="UniProtKB-KW"/>
</dbReference>
<keyword evidence="6" id="KW-0560">Oxidoreductase</keyword>
<dbReference type="GO" id="GO:0016491">
    <property type="term" value="F:oxidoreductase activity"/>
    <property type="evidence" value="ECO:0007669"/>
    <property type="project" value="UniProtKB-KW"/>
</dbReference>
<dbReference type="PRINTS" id="PR00469">
    <property type="entry name" value="PNDRDTASEII"/>
</dbReference>
<keyword evidence="8" id="KW-0411">Iron-sulfur</keyword>
<accession>A0A7C4U8A2</accession>
<evidence type="ECO:0000256" key="5">
    <source>
        <dbReference type="ARBA" id="ARBA00022827"/>
    </source>
</evidence>
<reference evidence="10" key="1">
    <citation type="journal article" date="2020" name="mSystems">
        <title>Genome- and Community-Level Interaction Insights into Carbon Utilization and Element Cycling Functions of Hydrothermarchaeota in Hydrothermal Sediment.</title>
        <authorList>
            <person name="Zhou Z."/>
            <person name="Liu Y."/>
            <person name="Xu W."/>
            <person name="Pan J."/>
            <person name="Luo Z.H."/>
            <person name="Li M."/>
        </authorList>
    </citation>
    <scope>NUCLEOTIDE SEQUENCE [LARGE SCALE GENOMIC DNA]</scope>
    <source>
        <strain evidence="10">SpSt-780</strain>
    </source>
</reference>
<dbReference type="AlphaFoldDB" id="A0A7C4U8A2"/>
<dbReference type="SUPFAM" id="SSF54862">
    <property type="entry name" value="4Fe-4S ferredoxins"/>
    <property type="match status" value="2"/>
</dbReference>
<dbReference type="InterPro" id="IPR017896">
    <property type="entry name" value="4Fe4S_Fe-S-bd"/>
</dbReference>
<dbReference type="PRINTS" id="PR00368">
    <property type="entry name" value="FADPNR"/>
</dbReference>
<dbReference type="PROSITE" id="PS00198">
    <property type="entry name" value="4FE4S_FER_1"/>
    <property type="match status" value="2"/>
</dbReference>
<dbReference type="InterPro" id="IPR023753">
    <property type="entry name" value="FAD/NAD-binding_dom"/>
</dbReference>
<comment type="cofactor">
    <cofactor evidence="1">
        <name>FAD</name>
        <dbReference type="ChEBI" id="CHEBI:57692"/>
    </cofactor>
</comment>
<dbReference type="InterPro" id="IPR039650">
    <property type="entry name" value="HdrA-like"/>
</dbReference>
<dbReference type="Gene3D" id="3.30.70.3270">
    <property type="match status" value="1"/>
</dbReference>
<feature type="domain" description="4Fe-4S ferredoxin-type" evidence="9">
    <location>
        <begin position="901"/>
        <end position="931"/>
    </location>
</feature>
<dbReference type="Pfam" id="PF12838">
    <property type="entry name" value="Fer4_7"/>
    <property type="match status" value="1"/>
</dbReference>
<keyword evidence="3" id="KW-0004">4Fe-4S</keyword>
<evidence type="ECO:0000256" key="7">
    <source>
        <dbReference type="ARBA" id="ARBA00023004"/>
    </source>
</evidence>
<dbReference type="GO" id="GO:0051539">
    <property type="term" value="F:4 iron, 4 sulfur cluster binding"/>
    <property type="evidence" value="ECO:0007669"/>
    <property type="project" value="UniProtKB-KW"/>
</dbReference>
<dbReference type="Pfam" id="PF07992">
    <property type="entry name" value="Pyr_redox_2"/>
    <property type="match status" value="1"/>
</dbReference>
<dbReference type="Pfam" id="PF13450">
    <property type="entry name" value="NAD_binding_8"/>
    <property type="match status" value="1"/>
</dbReference>
<dbReference type="InterPro" id="IPR017900">
    <property type="entry name" value="4Fe4S_Fe_S_CS"/>
</dbReference>
<keyword evidence="5" id="KW-0274">FAD</keyword>
<evidence type="ECO:0000256" key="1">
    <source>
        <dbReference type="ARBA" id="ARBA00001974"/>
    </source>
</evidence>
<dbReference type="InterPro" id="IPR036188">
    <property type="entry name" value="FAD/NAD-bd_sf"/>
</dbReference>
<protein>
    <submittedName>
        <fullName evidence="10">CoB--CoM heterodisulfide reductase iron-sulfur subunit A family protein</fullName>
    </submittedName>
</protein>
<feature type="domain" description="4Fe-4S ferredoxin-type" evidence="9">
    <location>
        <begin position="870"/>
        <end position="900"/>
    </location>
</feature>
<gene>
    <name evidence="10" type="ORF">ENV67_08690</name>
</gene>
<dbReference type="Pfam" id="PF13183">
    <property type="entry name" value="Fer4_8"/>
    <property type="match status" value="1"/>
</dbReference>
<evidence type="ECO:0000256" key="3">
    <source>
        <dbReference type="ARBA" id="ARBA00022485"/>
    </source>
</evidence>
<dbReference type="EMBL" id="DTHG01000103">
    <property type="protein sequence ID" value="HGW92596.1"/>
    <property type="molecule type" value="Genomic_DNA"/>
</dbReference>
<dbReference type="SUPFAM" id="SSF51971">
    <property type="entry name" value="Nucleotide-binding domain"/>
    <property type="match status" value="2"/>
</dbReference>
<keyword evidence="4" id="KW-0479">Metal-binding</keyword>
<feature type="domain" description="4Fe-4S ferredoxin-type" evidence="9">
    <location>
        <begin position="150"/>
        <end position="179"/>
    </location>
</feature>
<feature type="domain" description="4Fe-4S ferredoxin-type" evidence="9">
    <location>
        <begin position="102"/>
        <end position="133"/>
    </location>
</feature>
<evidence type="ECO:0000256" key="6">
    <source>
        <dbReference type="ARBA" id="ARBA00023002"/>
    </source>
</evidence>
<evidence type="ECO:0000313" key="10">
    <source>
        <dbReference type="EMBL" id="HGW92596.1"/>
    </source>
</evidence>
<comment type="similarity">
    <text evidence="2">Belongs to the HdrA family.</text>
</comment>
<keyword evidence="7" id="KW-0408">Iron</keyword>
<dbReference type="PANTHER" id="PTHR43498">
    <property type="entry name" value="FERREDOXIN:COB-COM HETERODISULFIDE REDUCTASE SUBUNIT A"/>
    <property type="match status" value="1"/>
</dbReference>
<evidence type="ECO:0000256" key="2">
    <source>
        <dbReference type="ARBA" id="ARBA00006561"/>
    </source>
</evidence>
<dbReference type="Gene3D" id="3.50.50.60">
    <property type="entry name" value="FAD/NAD(P)-binding domain"/>
    <property type="match status" value="3"/>
</dbReference>
<comment type="caution">
    <text evidence="10">The sequence shown here is derived from an EMBL/GenBank/DDBJ whole genome shotgun (WGS) entry which is preliminary data.</text>
</comment>
<dbReference type="PROSITE" id="PS51379">
    <property type="entry name" value="4FE4S_FER_2"/>
    <property type="match status" value="4"/>
</dbReference>
<keyword evidence="5" id="KW-0285">Flavoprotein</keyword>
<evidence type="ECO:0000259" key="9">
    <source>
        <dbReference type="PROSITE" id="PS51379"/>
    </source>
</evidence>
<evidence type="ECO:0000256" key="8">
    <source>
        <dbReference type="ARBA" id="ARBA00023014"/>
    </source>
</evidence>
<proteinExistence type="inferred from homology"/>
<name>A0A7C4U8A2_UNCW3</name>
<sequence>MMRTLIVGSGITGIVSAIDIAESGGKVTIIEKNNYATGTLAKLERQFPNDACGMCQIYPFTGEDIPQYCLRRIFFHKNVEIMTNTEIVDVKGEGPFNVIMKKNPRGVIISRCISCKKCEDVCPVYVDDEFNPVFGKRKAIYTDYPIPFPLSYSIDFKSCTRCGKCVEVCPTNAIDLDMKEEIIEMNFDRIILTTGFEDVNPEYLKEYGYKRFKNVLTSIEFERGIAFTGPNLGEILRPSDRKRPENIAFIQCVGSRDKKNPFCSFVCCMFALKEINLVKRFFPEIKTSIFYMDMRTFGKGYYRYQLKTDTEFIKQRVASIQEVENNNLLIKYEDEEGKIKEKTFELVVLSIGQVPNLPNFVSKDEYGYPLVNFINSENKKGIFVAGSSSYPKDIMDAVIEGHSVALDILKINGTKKEKMEGRKVERKVGIILCDCFGLIDYPDIEFNYDTLRMKDFCQNIDSVREWIKEKGINTILLSACSKYFLTPILSGLDIDYEIADVREQVVFNNSDKNGIEYLIASRLKMIENRMEIQGQEEVEFLKDVAIIGGGIAGLTVAKELSDSGVNVHIIEKKDKLGGNGLKVKKHITGFDIYEHTLDLINFVKNNKNINILLNSNVEGIKGGLGDFRIKIDNGEEIKAGFIVLSTGASEYKPKEYNYGKNRNIMTQIEFEDLIEKEDFKNKNIIMIQCVGSRNNEAKYCSRVCCSKAIMNAIRIKEKYSDANIFVLYRDMMSYGTREVYYKKAREMGVIFLRFKEGREPDVISDNGLFVRVFDEVLNDSIEINADYVILSTGIRQENTDFYKKLGIEIDEDGFVKEANVKFKPLETPRPGIYVCGLAHSPRDTYETIRQARGVAAIILSLIKKGIYEKKRISFTKERFCSGCGFCVDVCPYNARYLDDERKVSIVYTHLCQGCGTCVGVCPSGAADMKEMGYNEIFSGIEILKK</sequence>
<organism evidence="10">
    <name type="scientific">candidate division WOR-3 bacterium</name>
    <dbReference type="NCBI Taxonomy" id="2052148"/>
    <lineage>
        <taxon>Bacteria</taxon>
        <taxon>Bacteria division WOR-3</taxon>
    </lineage>
</organism>